<proteinExistence type="predicted"/>
<comment type="caution">
    <text evidence="2">The sequence shown here is derived from an EMBL/GenBank/DDBJ whole genome shotgun (WGS) entry which is preliminary data.</text>
</comment>
<dbReference type="Proteomes" id="UP000823388">
    <property type="component" value="Chromosome 2N"/>
</dbReference>
<keyword evidence="3" id="KW-1185">Reference proteome</keyword>
<reference evidence="2" key="1">
    <citation type="submission" date="2020-05" db="EMBL/GenBank/DDBJ databases">
        <title>WGS assembly of Panicum virgatum.</title>
        <authorList>
            <person name="Lovell J.T."/>
            <person name="Jenkins J."/>
            <person name="Shu S."/>
            <person name="Juenger T.E."/>
            <person name="Schmutz J."/>
        </authorList>
    </citation>
    <scope>NUCLEOTIDE SEQUENCE</scope>
    <source>
        <strain evidence="2">AP13</strain>
    </source>
</reference>
<feature type="compositionally biased region" description="Low complexity" evidence="1">
    <location>
        <begin position="21"/>
        <end position="35"/>
    </location>
</feature>
<evidence type="ECO:0000313" key="3">
    <source>
        <dbReference type="Proteomes" id="UP000823388"/>
    </source>
</evidence>
<feature type="compositionally biased region" description="Gly residues" evidence="1">
    <location>
        <begin position="37"/>
        <end position="52"/>
    </location>
</feature>
<dbReference type="EMBL" id="CM029040">
    <property type="protein sequence ID" value="KAG2633281.1"/>
    <property type="molecule type" value="Genomic_DNA"/>
</dbReference>
<accession>A0A8T0V952</accession>
<name>A0A8T0V952_PANVG</name>
<feature type="region of interest" description="Disordered" evidence="1">
    <location>
        <begin position="1"/>
        <end position="67"/>
    </location>
</feature>
<gene>
    <name evidence="2" type="ORF">PVAP13_2NG260300</name>
</gene>
<sequence>MQPPQPPCFHSAPQSATTSHPLLSNARAASSPPSAQIGGGKIDGGIGGGKIDGGVYDPDWGKRRSLM</sequence>
<organism evidence="2 3">
    <name type="scientific">Panicum virgatum</name>
    <name type="common">Blackwell switchgrass</name>
    <dbReference type="NCBI Taxonomy" id="38727"/>
    <lineage>
        <taxon>Eukaryota</taxon>
        <taxon>Viridiplantae</taxon>
        <taxon>Streptophyta</taxon>
        <taxon>Embryophyta</taxon>
        <taxon>Tracheophyta</taxon>
        <taxon>Spermatophyta</taxon>
        <taxon>Magnoliopsida</taxon>
        <taxon>Liliopsida</taxon>
        <taxon>Poales</taxon>
        <taxon>Poaceae</taxon>
        <taxon>PACMAD clade</taxon>
        <taxon>Panicoideae</taxon>
        <taxon>Panicodae</taxon>
        <taxon>Paniceae</taxon>
        <taxon>Panicinae</taxon>
        <taxon>Panicum</taxon>
        <taxon>Panicum sect. Hiantes</taxon>
    </lineage>
</organism>
<protein>
    <submittedName>
        <fullName evidence="2">Uncharacterized protein</fullName>
    </submittedName>
</protein>
<dbReference type="AlphaFoldDB" id="A0A8T0V952"/>
<evidence type="ECO:0000256" key="1">
    <source>
        <dbReference type="SAM" id="MobiDB-lite"/>
    </source>
</evidence>
<evidence type="ECO:0000313" key="2">
    <source>
        <dbReference type="EMBL" id="KAG2633281.1"/>
    </source>
</evidence>